<sequence>MLPAYSEECVDILLDGTRTTHKYIFTDEDFKEEFDNATIHTRAWVMQERYMSPRALYFGRRQLFWECREAEAAETNPFGIILGQPGLKSRYEDVRDYLGKKSLAETCDGEPGPVEFYHLVNEYSKCAPNLSFHSDKLIAFSAILKHYSTVHDEEMVAGMRRRCLEDDLVWTRTRDAYHANPGEVDIPCYETYIAPSWSWASSILMSLLIEHDGMSSNIAVVFVPQPSLSKASININSGPSLRLDLFSGFSLLGLLSSVIC</sequence>
<comment type="caution">
    <text evidence="1">The sequence shown here is derived from an EMBL/GenBank/DDBJ whole genome shotgun (WGS) entry which is preliminary data.</text>
</comment>
<evidence type="ECO:0000313" key="2">
    <source>
        <dbReference type="Proteomes" id="UP000288429"/>
    </source>
</evidence>
<dbReference type="AlphaFoldDB" id="A0A428TRY4"/>
<evidence type="ECO:0008006" key="3">
    <source>
        <dbReference type="Google" id="ProtNLM"/>
    </source>
</evidence>
<gene>
    <name evidence="1" type="ORF">CDV31_009892</name>
</gene>
<dbReference type="PANTHER" id="PTHR33112:SF11">
    <property type="entry name" value="HETEROKARYON INCOMPATIBILITY DOMAIN-CONTAINING PROTEIN"/>
    <property type="match status" value="1"/>
</dbReference>
<name>A0A428TRY4_9HYPO</name>
<reference evidence="1 2" key="1">
    <citation type="submission" date="2017-06" db="EMBL/GenBank/DDBJ databases">
        <title>Cmopartive genomic analysis of Ambrosia Fusariam Clade fungi.</title>
        <authorList>
            <person name="Stajich J.E."/>
            <person name="Carrillo J."/>
            <person name="Kijimoto T."/>
            <person name="Eskalen A."/>
            <person name="O'Donnell K."/>
            <person name="Kasson M."/>
        </authorList>
    </citation>
    <scope>NUCLEOTIDE SEQUENCE [LARGE SCALE GENOMIC DNA]</scope>
    <source>
        <strain evidence="1 2">NRRL 20438</strain>
    </source>
</reference>
<dbReference type="PANTHER" id="PTHR33112">
    <property type="entry name" value="DOMAIN PROTEIN, PUTATIVE-RELATED"/>
    <property type="match status" value="1"/>
</dbReference>
<organism evidence="1 2">
    <name type="scientific">Fusarium ambrosium</name>
    <dbReference type="NCBI Taxonomy" id="131363"/>
    <lineage>
        <taxon>Eukaryota</taxon>
        <taxon>Fungi</taxon>
        <taxon>Dikarya</taxon>
        <taxon>Ascomycota</taxon>
        <taxon>Pezizomycotina</taxon>
        <taxon>Sordariomycetes</taxon>
        <taxon>Hypocreomycetidae</taxon>
        <taxon>Hypocreales</taxon>
        <taxon>Nectriaceae</taxon>
        <taxon>Fusarium</taxon>
        <taxon>Fusarium solani species complex</taxon>
    </lineage>
</organism>
<protein>
    <recommendedName>
        <fullName evidence="3">Heterokaryon incompatibility domain-containing protein</fullName>
    </recommendedName>
</protein>
<dbReference type="Proteomes" id="UP000288429">
    <property type="component" value="Unassembled WGS sequence"/>
</dbReference>
<accession>A0A428TRY4</accession>
<keyword evidence="2" id="KW-1185">Reference proteome</keyword>
<evidence type="ECO:0000313" key="1">
    <source>
        <dbReference type="EMBL" id="RSM04801.1"/>
    </source>
</evidence>
<proteinExistence type="predicted"/>
<dbReference type="EMBL" id="NIZV01000146">
    <property type="protein sequence ID" value="RSM04801.1"/>
    <property type="molecule type" value="Genomic_DNA"/>
</dbReference>